<keyword evidence="14" id="KW-1185">Reference proteome</keyword>
<keyword evidence="7" id="KW-0256">Endoplasmic reticulum</keyword>
<evidence type="ECO:0000256" key="4">
    <source>
        <dbReference type="ARBA" id="ARBA00012723"/>
    </source>
</evidence>
<evidence type="ECO:0000256" key="3">
    <source>
        <dbReference type="ARBA" id="ARBA00006347"/>
    </source>
</evidence>
<keyword evidence="9" id="KW-0413">Isomerase</keyword>
<gene>
    <name evidence="13" type="ORF">LSALG_LOCUS5676</name>
</gene>
<accession>A0AA35Y2V5</accession>
<dbReference type="InterPro" id="IPR036249">
    <property type="entry name" value="Thioredoxin-like_sf"/>
</dbReference>
<comment type="catalytic activity">
    <reaction evidence="1">
        <text>Catalyzes the rearrangement of -S-S- bonds in proteins.</text>
        <dbReference type="EC" id="5.3.4.1"/>
    </reaction>
</comment>
<dbReference type="Pfam" id="PF04827">
    <property type="entry name" value="Plant_tran"/>
    <property type="match status" value="2"/>
</dbReference>
<evidence type="ECO:0000256" key="9">
    <source>
        <dbReference type="ARBA" id="ARBA00023235"/>
    </source>
</evidence>
<dbReference type="AlphaFoldDB" id="A0AA35Y2V5"/>
<dbReference type="InterPro" id="IPR013766">
    <property type="entry name" value="Thioredoxin_domain"/>
</dbReference>
<dbReference type="EMBL" id="OX465086">
    <property type="protein sequence ID" value="CAI9265049.1"/>
    <property type="molecule type" value="Genomic_DNA"/>
</dbReference>
<dbReference type="InterPro" id="IPR057305">
    <property type="entry name" value="Thioredox_PDIA6_C"/>
</dbReference>
<dbReference type="InterPro" id="IPR017937">
    <property type="entry name" value="Thioredoxin_CS"/>
</dbReference>
<dbReference type="GO" id="GO:0003756">
    <property type="term" value="F:protein disulfide isomerase activity"/>
    <property type="evidence" value="ECO:0007669"/>
    <property type="project" value="UniProtKB-EC"/>
</dbReference>
<proteinExistence type="inferred from homology"/>
<dbReference type="PANTHER" id="PTHR45815:SF3">
    <property type="entry name" value="PROTEIN DISULFIDE-ISOMERASE A6"/>
    <property type="match status" value="1"/>
</dbReference>
<evidence type="ECO:0000256" key="2">
    <source>
        <dbReference type="ARBA" id="ARBA00004319"/>
    </source>
</evidence>
<dbReference type="CDD" id="cd02983">
    <property type="entry name" value="P5_C"/>
    <property type="match status" value="1"/>
</dbReference>
<evidence type="ECO:0000256" key="11">
    <source>
        <dbReference type="RuleBase" id="RU004208"/>
    </source>
</evidence>
<dbReference type="InterPro" id="IPR006912">
    <property type="entry name" value="Harbinger_derived_prot"/>
</dbReference>
<dbReference type="Proteomes" id="UP001177003">
    <property type="component" value="Chromosome 0"/>
</dbReference>
<evidence type="ECO:0000256" key="1">
    <source>
        <dbReference type="ARBA" id="ARBA00001182"/>
    </source>
</evidence>
<dbReference type="InterPro" id="IPR005788">
    <property type="entry name" value="PDI_thioredoxin-like_dom"/>
</dbReference>
<dbReference type="Pfam" id="PF24541">
    <property type="entry name" value="Thioredox_PDIA6_C"/>
    <property type="match status" value="1"/>
</dbReference>
<evidence type="ECO:0000313" key="14">
    <source>
        <dbReference type="Proteomes" id="UP001177003"/>
    </source>
</evidence>
<evidence type="ECO:0000256" key="7">
    <source>
        <dbReference type="ARBA" id="ARBA00022824"/>
    </source>
</evidence>
<dbReference type="GO" id="GO:0034976">
    <property type="term" value="P:response to endoplasmic reticulum stress"/>
    <property type="evidence" value="ECO:0007669"/>
    <property type="project" value="UniProtKB-ARBA"/>
</dbReference>
<dbReference type="CDD" id="cd03001">
    <property type="entry name" value="PDI_a_P5"/>
    <property type="match status" value="1"/>
</dbReference>
<dbReference type="PRINTS" id="PR00421">
    <property type="entry name" value="THIOREDOXIN"/>
</dbReference>
<comment type="similarity">
    <text evidence="3 11">Belongs to the protein disulfide isomerase family.</text>
</comment>
<dbReference type="PANTHER" id="PTHR45815">
    <property type="entry name" value="PROTEIN DISULFIDE-ISOMERASE A6"/>
    <property type="match status" value="1"/>
</dbReference>
<evidence type="ECO:0000256" key="8">
    <source>
        <dbReference type="ARBA" id="ARBA00023157"/>
    </source>
</evidence>
<reference evidence="13" key="1">
    <citation type="submission" date="2023-04" db="EMBL/GenBank/DDBJ databases">
        <authorList>
            <person name="Vijverberg K."/>
            <person name="Xiong W."/>
            <person name="Schranz E."/>
        </authorList>
    </citation>
    <scope>NUCLEOTIDE SEQUENCE</scope>
</reference>
<keyword evidence="8" id="KW-1015">Disulfide bond</keyword>
<evidence type="ECO:0000256" key="10">
    <source>
        <dbReference type="ARBA" id="ARBA00023284"/>
    </source>
</evidence>
<dbReference type="PROSITE" id="PS51352">
    <property type="entry name" value="THIOREDOXIN_2"/>
    <property type="match status" value="2"/>
</dbReference>
<comment type="subcellular location">
    <subcellularLocation>
        <location evidence="2">Endoplasmic reticulum lumen</location>
    </subcellularLocation>
</comment>
<keyword evidence="5" id="KW-0732">Signal</keyword>
<feature type="domain" description="Thioredoxin" evidence="12">
    <location>
        <begin position="288"/>
        <end position="418"/>
    </location>
</feature>
<evidence type="ECO:0000313" key="13">
    <source>
        <dbReference type="EMBL" id="CAI9265049.1"/>
    </source>
</evidence>
<dbReference type="EC" id="5.3.4.1" evidence="4"/>
<name>A0AA35Y2V5_LACSI</name>
<keyword evidence="6" id="KW-0677">Repeat</keyword>
<evidence type="ECO:0000256" key="6">
    <source>
        <dbReference type="ARBA" id="ARBA00022737"/>
    </source>
</evidence>
<dbReference type="Gene3D" id="3.40.30.10">
    <property type="entry name" value="Glutaredoxin"/>
    <property type="match status" value="3"/>
</dbReference>
<dbReference type="FunFam" id="3.40.30.10:FF:000050">
    <property type="entry name" value="protein disulfide-isomerase A6 isoform X1"/>
    <property type="match status" value="1"/>
</dbReference>
<evidence type="ECO:0000256" key="5">
    <source>
        <dbReference type="ARBA" id="ARBA00022729"/>
    </source>
</evidence>
<dbReference type="NCBIfam" id="TIGR01126">
    <property type="entry name" value="pdi_dom"/>
    <property type="match status" value="2"/>
</dbReference>
<dbReference type="SUPFAM" id="SSF52833">
    <property type="entry name" value="Thioredoxin-like"/>
    <property type="match status" value="3"/>
</dbReference>
<protein>
    <recommendedName>
        <fullName evidence="4">protein disulfide-isomerase</fullName>
        <ecNumber evidence="4">5.3.4.1</ecNumber>
    </recommendedName>
</protein>
<dbReference type="Pfam" id="PF00085">
    <property type="entry name" value="Thioredoxin"/>
    <property type="match status" value="2"/>
</dbReference>
<sequence>MENGCKGKKGFSPIQKCTASIRQLAYDMGADKWDEYFKMSERTVRDSVYKFCKAICLVYVQRYLRKPTINDIHQLYMVHEGKHGFPGMLGSIDCMHWSWSLCPNAWRAGANNDINVLDQSPVFNDIYLGKSHDVPFQANGVAYKREYYLTDSIYPPLSDFVKSFTCPNDPKRKKFKEAQESARKDVERAFDVLKRRWQVLTVGARRRKSDMPIQRNEVLPNVEGVAIGDLRKTQQILGIHVSFPHQITWQDDVYRFHWLKHVSPSTVSNIRRGFSTLRPQGFFLVFHSSLLHSSSNLNLVDAFYGSSSPVLQLTPSNFKSKVVNSNSVVLVEFFAPWCGHCQALTPIWEKAASVLKGVATVAAIDADANPTIAQEYGIKGFPTIKVFVPGKPPVDYQGAREAKPIAEFALKQVKALLKDRLSGKTTTTESSEKKSEPNLSVELTSNNFDEMVVKSKDLWVVEFFAPWCGHCKKLAPEWKKAAKNLQGKVKLGHVNCDDEKSLMSRFKVQGFPTILVFGADKESPITYEGARTASAIESFALVQLETNVAPPEVTELTSSDVMEEKCGSAAICFVSFLPDILDSKAEGRNKYIEMLLSVAEKFKRSPYSYVWAAAGKQAELEKHVGVGGYGYPALVALNIKKGAYAPLRSAFEKDQIIEFVKMAGLGGKGNLPLEGTPVVVKTEPWDGKDGEIIEEDEFSLEELMGGGSDEKDEL</sequence>
<dbReference type="GO" id="GO:0015035">
    <property type="term" value="F:protein-disulfide reductase activity"/>
    <property type="evidence" value="ECO:0007669"/>
    <property type="project" value="TreeGrafter"/>
</dbReference>
<dbReference type="PROSITE" id="PS00194">
    <property type="entry name" value="THIOREDOXIN_1"/>
    <property type="match status" value="2"/>
</dbReference>
<evidence type="ECO:0000259" key="12">
    <source>
        <dbReference type="PROSITE" id="PS51352"/>
    </source>
</evidence>
<feature type="domain" description="Thioredoxin" evidence="12">
    <location>
        <begin position="430"/>
        <end position="546"/>
    </location>
</feature>
<dbReference type="GO" id="GO:0005788">
    <property type="term" value="C:endoplasmic reticulum lumen"/>
    <property type="evidence" value="ECO:0007669"/>
    <property type="project" value="UniProtKB-SubCell"/>
</dbReference>
<keyword evidence="10" id="KW-0676">Redox-active center</keyword>
<organism evidence="13 14">
    <name type="scientific">Lactuca saligna</name>
    <name type="common">Willowleaf lettuce</name>
    <dbReference type="NCBI Taxonomy" id="75948"/>
    <lineage>
        <taxon>Eukaryota</taxon>
        <taxon>Viridiplantae</taxon>
        <taxon>Streptophyta</taxon>
        <taxon>Embryophyta</taxon>
        <taxon>Tracheophyta</taxon>
        <taxon>Spermatophyta</taxon>
        <taxon>Magnoliopsida</taxon>
        <taxon>eudicotyledons</taxon>
        <taxon>Gunneridae</taxon>
        <taxon>Pentapetalae</taxon>
        <taxon>asterids</taxon>
        <taxon>campanulids</taxon>
        <taxon>Asterales</taxon>
        <taxon>Asteraceae</taxon>
        <taxon>Cichorioideae</taxon>
        <taxon>Cichorieae</taxon>
        <taxon>Lactucinae</taxon>
        <taxon>Lactuca</taxon>
    </lineage>
</organism>